<dbReference type="OrthoDB" id="2331100at2759"/>
<evidence type="ECO:0000313" key="4">
    <source>
        <dbReference type="EMBL" id="GBC06886.1"/>
    </source>
</evidence>
<dbReference type="InterPro" id="IPR008972">
    <property type="entry name" value="Cupredoxin"/>
</dbReference>
<dbReference type="SUPFAM" id="SSF49503">
    <property type="entry name" value="Cupredoxins"/>
    <property type="match status" value="1"/>
</dbReference>
<evidence type="ECO:0000259" key="3">
    <source>
        <dbReference type="Pfam" id="PF02298"/>
    </source>
</evidence>
<dbReference type="Proteomes" id="UP000615446">
    <property type="component" value="Unassembled WGS sequence"/>
</dbReference>
<reference evidence="5" key="2">
    <citation type="submission" date="2019-10" db="EMBL/GenBank/DDBJ databases">
        <title>Conservation and host-specific expression of non-tandemly repeated heterogenous ribosome RNA gene in arbuscular mycorrhizal fungi.</title>
        <authorList>
            <person name="Maeda T."/>
            <person name="Kobayashi Y."/>
            <person name="Nakagawa T."/>
            <person name="Ezawa T."/>
            <person name="Yamaguchi K."/>
            <person name="Bino T."/>
            <person name="Nishimoto Y."/>
            <person name="Shigenobu S."/>
            <person name="Kawaguchi M."/>
        </authorList>
    </citation>
    <scope>NUCLEOTIDE SEQUENCE</scope>
    <source>
        <strain evidence="5">HR1</strain>
    </source>
</reference>
<dbReference type="InterPro" id="IPR003245">
    <property type="entry name" value="Phytocyanin_dom"/>
</dbReference>
<name>A0A2Z6RV15_9GLOM</name>
<evidence type="ECO:0000313" key="6">
    <source>
        <dbReference type="Proteomes" id="UP000247702"/>
    </source>
</evidence>
<feature type="compositionally biased region" description="Pro residues" evidence="1">
    <location>
        <begin position="161"/>
        <end position="171"/>
    </location>
</feature>
<reference evidence="4 6" key="1">
    <citation type="submission" date="2017-11" db="EMBL/GenBank/DDBJ databases">
        <title>The genome of Rhizophagus clarus HR1 reveals common genetic basis of auxotrophy among arbuscular mycorrhizal fungi.</title>
        <authorList>
            <person name="Kobayashi Y."/>
        </authorList>
    </citation>
    <scope>NUCLEOTIDE SEQUENCE [LARGE SCALE GENOMIC DNA]</scope>
    <source>
        <strain evidence="4 6">HR1</strain>
    </source>
</reference>
<feature type="region of interest" description="Disordered" evidence="1">
    <location>
        <begin position="136"/>
        <end position="171"/>
    </location>
</feature>
<keyword evidence="2" id="KW-0732">Signal</keyword>
<evidence type="ECO:0000313" key="5">
    <source>
        <dbReference type="EMBL" id="GES77391.1"/>
    </source>
</evidence>
<feature type="compositionally biased region" description="Low complexity" evidence="1">
    <location>
        <begin position="136"/>
        <end position="160"/>
    </location>
</feature>
<evidence type="ECO:0000256" key="2">
    <source>
        <dbReference type="SAM" id="SignalP"/>
    </source>
</evidence>
<protein>
    <submittedName>
        <fullName evidence="5">Extracellular serine-rich protein</fullName>
    </submittedName>
</protein>
<keyword evidence="6" id="KW-1185">Reference proteome</keyword>
<comment type="caution">
    <text evidence="4">The sequence shown here is derived from an EMBL/GenBank/DDBJ whole genome shotgun (WGS) entry which is preliminary data.</text>
</comment>
<dbReference type="AlphaFoldDB" id="A0A2Z6RV15"/>
<dbReference type="Proteomes" id="UP000247702">
    <property type="component" value="Unassembled WGS sequence"/>
</dbReference>
<dbReference type="GO" id="GO:0009055">
    <property type="term" value="F:electron transfer activity"/>
    <property type="evidence" value="ECO:0007669"/>
    <property type="project" value="InterPro"/>
</dbReference>
<dbReference type="PANTHER" id="PTHR34883:SF16">
    <property type="entry name" value="RICH PROTEIN, PUTATIVE-RELATED"/>
    <property type="match status" value="1"/>
</dbReference>
<dbReference type="STRING" id="94130.A0A2Z6RV15"/>
<dbReference type="Pfam" id="PF02298">
    <property type="entry name" value="Cu_bind_like"/>
    <property type="match status" value="1"/>
</dbReference>
<dbReference type="EMBL" id="BEXD01004106">
    <property type="protein sequence ID" value="GBC06886.1"/>
    <property type="molecule type" value="Genomic_DNA"/>
</dbReference>
<sequence length="197" mass="20547">MMIKYLSVIALIALLFSFANCENWSVNVGDAGKKVFEPNNFDANVGDTVTFNFVDGNHDVIQADTFATCAKSTLPNAYTTPVHAGNAAAPAKEVWTLTKTGPLYYYCDVEEHCAKDMMYATINVLDAGVAPKVPGVKAAAPPTTPNTSTAPNGNGSTSPSSAPPASAPPSPSSPAVRIEVSIAVLCGALLSLVCYFL</sequence>
<gene>
    <name evidence="5" type="ORF">RCL2_000476300</name>
    <name evidence="4" type="ORF">RclHR1_07110011</name>
</gene>
<dbReference type="InterPro" id="IPR052953">
    <property type="entry name" value="Ser-rich/MCO-related"/>
</dbReference>
<feature type="chain" id="PRO_5033340540" evidence="2">
    <location>
        <begin position="22"/>
        <end position="197"/>
    </location>
</feature>
<dbReference type="Gene3D" id="2.60.40.420">
    <property type="entry name" value="Cupredoxins - blue copper proteins"/>
    <property type="match status" value="1"/>
</dbReference>
<feature type="domain" description="Phytocyanin" evidence="3">
    <location>
        <begin position="44"/>
        <end position="117"/>
    </location>
</feature>
<feature type="signal peptide" evidence="2">
    <location>
        <begin position="1"/>
        <end position="21"/>
    </location>
</feature>
<evidence type="ECO:0000256" key="1">
    <source>
        <dbReference type="SAM" id="MobiDB-lite"/>
    </source>
</evidence>
<accession>A0A2Z6RV15</accession>
<dbReference type="PANTHER" id="PTHR34883">
    <property type="entry name" value="SERINE-RICH PROTEIN, PUTATIVE-RELATED-RELATED"/>
    <property type="match status" value="1"/>
</dbReference>
<organism evidence="4 6">
    <name type="scientific">Rhizophagus clarus</name>
    <dbReference type="NCBI Taxonomy" id="94130"/>
    <lineage>
        <taxon>Eukaryota</taxon>
        <taxon>Fungi</taxon>
        <taxon>Fungi incertae sedis</taxon>
        <taxon>Mucoromycota</taxon>
        <taxon>Glomeromycotina</taxon>
        <taxon>Glomeromycetes</taxon>
        <taxon>Glomerales</taxon>
        <taxon>Glomeraceae</taxon>
        <taxon>Rhizophagus</taxon>
    </lineage>
</organism>
<proteinExistence type="predicted"/>
<dbReference type="EMBL" id="BLAL01000030">
    <property type="protein sequence ID" value="GES77391.1"/>
    <property type="molecule type" value="Genomic_DNA"/>
</dbReference>